<accession>A0ABQ4E6Q7</accession>
<protein>
    <submittedName>
        <fullName evidence="2">Uncharacterized protein</fullName>
    </submittedName>
</protein>
<evidence type="ECO:0000313" key="2">
    <source>
        <dbReference type="EMBL" id="GIG90405.1"/>
    </source>
</evidence>
<organism evidence="2 3">
    <name type="scientific">Plantactinospora endophytica</name>
    <dbReference type="NCBI Taxonomy" id="673535"/>
    <lineage>
        <taxon>Bacteria</taxon>
        <taxon>Bacillati</taxon>
        <taxon>Actinomycetota</taxon>
        <taxon>Actinomycetes</taxon>
        <taxon>Micromonosporales</taxon>
        <taxon>Micromonosporaceae</taxon>
        <taxon>Plantactinospora</taxon>
    </lineage>
</organism>
<evidence type="ECO:0000313" key="3">
    <source>
        <dbReference type="Proteomes" id="UP000646749"/>
    </source>
</evidence>
<sequence>MRGGWDRLGRMAESGMRGAKALGDKARELREELAEAQRDDPERVLVEPLLPGQNLRYVGLSTFRLPELHKAGSQFVDGMTKELAETFDPRVLFGLLNIVNPVLWVEAVIWPVRRAAEFVMLPIGLATTATQQAVQGTGDAGTPERPESEADEERQVPLTLTAEQEAFRAMFRLSRHRPLAEQLAEIAYKWRYVFSGELASSAGSLLLFLVRHAQEERGVGAGAFAVTDTHLHLLLDMGQRPVDGGPDTRRPRLSWSLDRRHIVRIDAHHGATRLVVFPFTITFDDGSWIRLGNFAGRKDQWRFYAAFNDIPGNRPRPGPA</sequence>
<evidence type="ECO:0000256" key="1">
    <source>
        <dbReference type="SAM" id="MobiDB-lite"/>
    </source>
</evidence>
<proteinExistence type="predicted"/>
<gene>
    <name evidence="2" type="ORF">Pen02_53410</name>
</gene>
<feature type="region of interest" description="Disordered" evidence="1">
    <location>
        <begin position="131"/>
        <end position="155"/>
    </location>
</feature>
<comment type="caution">
    <text evidence="2">The sequence shown here is derived from an EMBL/GenBank/DDBJ whole genome shotgun (WGS) entry which is preliminary data.</text>
</comment>
<reference evidence="2 3" key="1">
    <citation type="submission" date="2021-01" db="EMBL/GenBank/DDBJ databases">
        <title>Whole genome shotgun sequence of Plantactinospora endophytica NBRC 110450.</title>
        <authorList>
            <person name="Komaki H."/>
            <person name="Tamura T."/>
        </authorList>
    </citation>
    <scope>NUCLEOTIDE SEQUENCE [LARGE SCALE GENOMIC DNA]</scope>
    <source>
        <strain evidence="2 3">NBRC 110450</strain>
    </source>
</reference>
<name>A0ABQ4E6Q7_9ACTN</name>
<dbReference type="EMBL" id="BONW01000028">
    <property type="protein sequence ID" value="GIG90405.1"/>
    <property type="molecule type" value="Genomic_DNA"/>
</dbReference>
<keyword evidence="3" id="KW-1185">Reference proteome</keyword>
<feature type="compositionally biased region" description="Low complexity" evidence="1">
    <location>
        <begin position="131"/>
        <end position="141"/>
    </location>
</feature>
<dbReference type="Proteomes" id="UP000646749">
    <property type="component" value="Unassembled WGS sequence"/>
</dbReference>